<accession>A0A3G8YJX1</accession>
<feature type="coiled-coil region" evidence="1">
    <location>
        <begin position="393"/>
        <end position="420"/>
    </location>
</feature>
<dbReference type="InterPro" id="IPR050469">
    <property type="entry name" value="Diguanylate_Cyclase"/>
</dbReference>
<reference evidence="3 4" key="1">
    <citation type="submission" date="2018-11" db="EMBL/GenBank/DDBJ databases">
        <title>Deinococcus shelandsis sp. nov., isolated from South Shetland Islands soil of Antarctica.</title>
        <authorList>
            <person name="Tian J."/>
        </authorList>
    </citation>
    <scope>NUCLEOTIDE SEQUENCE [LARGE SCALE GENOMIC DNA]</scope>
    <source>
        <strain evidence="3 4">S14-83T</strain>
        <plasmid evidence="3 4">unnamed1</plasmid>
    </source>
</reference>
<dbReference type="InterPro" id="IPR019734">
    <property type="entry name" value="TPR_rpt"/>
</dbReference>
<dbReference type="SMART" id="SM00267">
    <property type="entry name" value="GGDEF"/>
    <property type="match status" value="1"/>
</dbReference>
<dbReference type="InterPro" id="IPR029787">
    <property type="entry name" value="Nucleotide_cyclase"/>
</dbReference>
<dbReference type="Proteomes" id="UP000276417">
    <property type="component" value="Plasmid unnamed1"/>
</dbReference>
<dbReference type="Gene3D" id="1.25.40.10">
    <property type="entry name" value="Tetratricopeptide repeat domain"/>
    <property type="match status" value="2"/>
</dbReference>
<dbReference type="GO" id="GO:1902201">
    <property type="term" value="P:negative regulation of bacterial-type flagellum-dependent cell motility"/>
    <property type="evidence" value="ECO:0007669"/>
    <property type="project" value="TreeGrafter"/>
</dbReference>
<keyword evidence="1" id="KW-0175">Coiled coil</keyword>
<evidence type="ECO:0000313" key="3">
    <source>
        <dbReference type="EMBL" id="AZI44597.1"/>
    </source>
</evidence>
<dbReference type="Pfam" id="PF00990">
    <property type="entry name" value="GGDEF"/>
    <property type="match status" value="1"/>
</dbReference>
<dbReference type="PANTHER" id="PTHR45138">
    <property type="entry name" value="REGULATORY COMPONENTS OF SENSORY TRANSDUCTION SYSTEM"/>
    <property type="match status" value="1"/>
</dbReference>
<geneLocation type="plasmid" evidence="3 4">
    <name>unnamed1</name>
</geneLocation>
<dbReference type="AlphaFoldDB" id="A0A3G8YJX1"/>
<name>A0A3G8YJX1_9DEIO</name>
<dbReference type="NCBIfam" id="TIGR00254">
    <property type="entry name" value="GGDEF"/>
    <property type="match status" value="1"/>
</dbReference>
<dbReference type="PANTHER" id="PTHR45138:SF9">
    <property type="entry name" value="DIGUANYLATE CYCLASE DGCM-RELATED"/>
    <property type="match status" value="1"/>
</dbReference>
<dbReference type="InterPro" id="IPR011990">
    <property type="entry name" value="TPR-like_helical_dom_sf"/>
</dbReference>
<dbReference type="SUPFAM" id="SSF55073">
    <property type="entry name" value="Nucleotide cyclase"/>
    <property type="match status" value="1"/>
</dbReference>
<dbReference type="EMBL" id="CP034185">
    <property type="protein sequence ID" value="AZI44597.1"/>
    <property type="molecule type" value="Genomic_DNA"/>
</dbReference>
<gene>
    <name evidence="3" type="ORF">EHF33_16980</name>
</gene>
<dbReference type="CDD" id="cd01949">
    <property type="entry name" value="GGDEF"/>
    <property type="match status" value="1"/>
</dbReference>
<proteinExistence type="predicted"/>
<evidence type="ECO:0000259" key="2">
    <source>
        <dbReference type="PROSITE" id="PS50887"/>
    </source>
</evidence>
<feature type="domain" description="GGDEF" evidence="2">
    <location>
        <begin position="419"/>
        <end position="545"/>
    </location>
</feature>
<keyword evidence="3" id="KW-0614">Plasmid</keyword>
<protein>
    <submittedName>
        <fullName evidence="3">Diguanylate cyclase</fullName>
    </submittedName>
</protein>
<dbReference type="PROSITE" id="PS50887">
    <property type="entry name" value="GGDEF"/>
    <property type="match status" value="1"/>
</dbReference>
<keyword evidence="4" id="KW-1185">Reference proteome</keyword>
<dbReference type="GO" id="GO:0043709">
    <property type="term" value="P:cell adhesion involved in single-species biofilm formation"/>
    <property type="evidence" value="ECO:0007669"/>
    <property type="project" value="TreeGrafter"/>
</dbReference>
<evidence type="ECO:0000256" key="1">
    <source>
        <dbReference type="SAM" id="Coils"/>
    </source>
</evidence>
<dbReference type="InterPro" id="IPR043128">
    <property type="entry name" value="Rev_trsase/Diguanyl_cyclase"/>
</dbReference>
<dbReference type="Gene3D" id="3.30.70.270">
    <property type="match status" value="1"/>
</dbReference>
<dbReference type="KEGG" id="dph:EHF33_16980"/>
<evidence type="ECO:0000313" key="4">
    <source>
        <dbReference type="Proteomes" id="UP000276417"/>
    </source>
</evidence>
<dbReference type="SMART" id="SM00028">
    <property type="entry name" value="TPR"/>
    <property type="match status" value="6"/>
</dbReference>
<dbReference type="Pfam" id="PF13424">
    <property type="entry name" value="TPR_12"/>
    <property type="match status" value="2"/>
</dbReference>
<organism evidence="3 4">
    <name type="scientific">Deinococcus psychrotolerans</name>
    <dbReference type="NCBI Taxonomy" id="2489213"/>
    <lineage>
        <taxon>Bacteria</taxon>
        <taxon>Thermotogati</taxon>
        <taxon>Deinococcota</taxon>
        <taxon>Deinococci</taxon>
        <taxon>Deinococcales</taxon>
        <taxon>Deinococcaceae</taxon>
        <taxon>Deinococcus</taxon>
    </lineage>
</organism>
<dbReference type="GO" id="GO:0005886">
    <property type="term" value="C:plasma membrane"/>
    <property type="evidence" value="ECO:0007669"/>
    <property type="project" value="TreeGrafter"/>
</dbReference>
<dbReference type="InterPro" id="IPR000160">
    <property type="entry name" value="GGDEF_dom"/>
</dbReference>
<dbReference type="SUPFAM" id="SSF48452">
    <property type="entry name" value="TPR-like"/>
    <property type="match status" value="2"/>
</dbReference>
<sequence>MMTDSSSAPETPPAPSPGAWLAEAWACRRSDSKRTVDLARAARQVIEELADLAQAALCLGYGLMRLGEYASALGEVQQALELFGELGDQDGQRKSLNVLGILQCEGGDLIASLKTFIQTRQLSAALGNVQGEIEALNNIGIVYNSMGDSTNTLECYLTTLPLSQQHGLRDVECQTLINLSVAYHDLGRYSEALAAAQSSLEVEAGSEPTLRALALHNAGRAHFGMQAYSLAQTCHQEALAMFTAVGDQAACAEVYVELGRVAQQQLDLTGAQALYEHSLALRQKVGEVRGQAESWLRLGELLGRLRQTDAALNALHEARTFAAQSQARTELCAADLALCQMYRQAGQHREALHHLEQHLQTKEVLFNDASDQRLQRLRLEFDVEQAGHERDLAERLSADLQQLNLELERTNNKLEAAHQQTSLLLAQVEHQANEDALTGLANRRAFDAATERLQNDLLARYGGEEFVILMQGADAATTQAVCERLRRSIEDYPWAAVRTGLRVTLSLGAATAHLDGSPEGLIQAADEALYEAKHAGRNRIRLHSPGNTERRLYRQSIKNKDLG</sequence>
<dbReference type="GO" id="GO:0052621">
    <property type="term" value="F:diguanylate cyclase activity"/>
    <property type="evidence" value="ECO:0007669"/>
    <property type="project" value="TreeGrafter"/>
</dbReference>
<dbReference type="OrthoDB" id="9759607at2"/>